<dbReference type="Proteomes" id="UP001500037">
    <property type="component" value="Unassembled WGS sequence"/>
</dbReference>
<evidence type="ECO:0000313" key="5">
    <source>
        <dbReference type="EMBL" id="GAA1228732.1"/>
    </source>
</evidence>
<name>A0ABN1W063_9ACTN</name>
<organism evidence="5 6">
    <name type="scientific">Kitasatospora nipponensis</name>
    <dbReference type="NCBI Taxonomy" id="258049"/>
    <lineage>
        <taxon>Bacteria</taxon>
        <taxon>Bacillati</taxon>
        <taxon>Actinomycetota</taxon>
        <taxon>Actinomycetes</taxon>
        <taxon>Kitasatosporales</taxon>
        <taxon>Streptomycetaceae</taxon>
        <taxon>Kitasatospora</taxon>
    </lineage>
</organism>
<dbReference type="PANTHER" id="PTHR48083:SF5">
    <property type="entry name" value="NRGC PROTEIN"/>
    <property type="match status" value="1"/>
</dbReference>
<dbReference type="Gene3D" id="2.40.110.10">
    <property type="entry name" value="Butyryl-CoA Dehydrogenase, subunit A, domain 2"/>
    <property type="match status" value="1"/>
</dbReference>
<dbReference type="InterPro" id="IPR009100">
    <property type="entry name" value="AcylCoA_DH/oxidase_NM_dom_sf"/>
</dbReference>
<dbReference type="RefSeq" id="WP_344440818.1">
    <property type="nucleotide sequence ID" value="NZ_BAAALF010000022.1"/>
</dbReference>
<accession>A0ABN1W063</accession>
<evidence type="ECO:0000259" key="4">
    <source>
        <dbReference type="Pfam" id="PF08028"/>
    </source>
</evidence>
<feature type="domain" description="Acyl-CoA dehydrogenase/oxidase N-terminal" evidence="3">
    <location>
        <begin position="39"/>
        <end position="110"/>
    </location>
</feature>
<protein>
    <submittedName>
        <fullName evidence="5">Acyl-CoA dehydrogenase family protein</fullName>
    </submittedName>
</protein>
<dbReference type="SUPFAM" id="SSF56645">
    <property type="entry name" value="Acyl-CoA dehydrogenase NM domain-like"/>
    <property type="match status" value="1"/>
</dbReference>
<keyword evidence="1" id="KW-0560">Oxidoreductase</keyword>
<dbReference type="SUPFAM" id="SSF47203">
    <property type="entry name" value="Acyl-CoA dehydrogenase C-terminal domain-like"/>
    <property type="match status" value="1"/>
</dbReference>
<evidence type="ECO:0000259" key="3">
    <source>
        <dbReference type="Pfam" id="PF02771"/>
    </source>
</evidence>
<evidence type="ECO:0000256" key="1">
    <source>
        <dbReference type="ARBA" id="ARBA00023002"/>
    </source>
</evidence>
<dbReference type="Pfam" id="PF02771">
    <property type="entry name" value="Acyl-CoA_dh_N"/>
    <property type="match status" value="1"/>
</dbReference>
<dbReference type="Pfam" id="PF08028">
    <property type="entry name" value="Acyl-CoA_dh_2"/>
    <property type="match status" value="1"/>
</dbReference>
<comment type="similarity">
    <text evidence="2">Belongs to the HpaH/HsaA monooxygenase family.</text>
</comment>
<evidence type="ECO:0000313" key="6">
    <source>
        <dbReference type="Proteomes" id="UP001500037"/>
    </source>
</evidence>
<gene>
    <name evidence="5" type="ORF">GCM10009665_18970</name>
</gene>
<proteinExistence type="inferred from homology"/>
<dbReference type="Gene3D" id="1.10.540.10">
    <property type="entry name" value="Acyl-CoA dehydrogenase/oxidase, N-terminal domain"/>
    <property type="match status" value="1"/>
</dbReference>
<feature type="domain" description="Acyl-CoA dehydrogenase C-terminal" evidence="4">
    <location>
        <begin position="258"/>
        <end position="386"/>
    </location>
</feature>
<dbReference type="InterPro" id="IPR013786">
    <property type="entry name" value="AcylCoA_DH/ox_N"/>
</dbReference>
<dbReference type="Gene3D" id="1.20.140.10">
    <property type="entry name" value="Butyryl-CoA Dehydrogenase, subunit A, domain 3"/>
    <property type="match status" value="1"/>
</dbReference>
<dbReference type="PIRSF" id="PIRSF016578">
    <property type="entry name" value="HsaA"/>
    <property type="match status" value="1"/>
</dbReference>
<reference evidence="5 6" key="1">
    <citation type="journal article" date="2019" name="Int. J. Syst. Evol. Microbiol.">
        <title>The Global Catalogue of Microorganisms (GCM) 10K type strain sequencing project: providing services to taxonomists for standard genome sequencing and annotation.</title>
        <authorList>
            <consortium name="The Broad Institute Genomics Platform"/>
            <consortium name="The Broad Institute Genome Sequencing Center for Infectious Disease"/>
            <person name="Wu L."/>
            <person name="Ma J."/>
        </authorList>
    </citation>
    <scope>NUCLEOTIDE SEQUENCE [LARGE SCALE GENOMIC DNA]</scope>
    <source>
        <strain evidence="5 6">JCM 13004</strain>
    </source>
</reference>
<dbReference type="InterPro" id="IPR037069">
    <property type="entry name" value="AcylCoA_DH/ox_N_sf"/>
</dbReference>
<dbReference type="InterPro" id="IPR046373">
    <property type="entry name" value="Acyl-CoA_Oxase/DH_mid-dom_sf"/>
</dbReference>
<dbReference type="PANTHER" id="PTHR48083">
    <property type="entry name" value="MEDIUM-CHAIN SPECIFIC ACYL-COA DEHYDROGENASE, MITOCHONDRIAL-RELATED"/>
    <property type="match status" value="1"/>
</dbReference>
<dbReference type="InterPro" id="IPR050741">
    <property type="entry name" value="Acyl-CoA_dehydrogenase"/>
</dbReference>
<keyword evidence="6" id="KW-1185">Reference proteome</keyword>
<sequence>MSGADVESKGAEMTMEQQEAAAMPQNAAELLARARALAPVLRERAESIEQARRLPADLVELLREAGVFRTSVDRADGGLELTSVEQVEVVEALAHGDASAAWCAAIGANTGIYRAFLDPAVAGKLFPGPDLITAGALQPAGRAEWVPDGSGFRLTGRWSFGSGIAHSDWVTSGAFVYRDGRPYASPDGSNPHESRQFLVPRAQVEVVDNWRTTGLCGTGSSDYTITDVFVPEEHTFTFDAVRGRPGPLAQPDAFLRTLCGVPLGVARAALDHAREVALTRVDGMTGVAWADSYRVQVTLAQCEADFAATRNGVYGAMRRQWEVLAAGGTLDDLTVHERAASPLAWLHAFRTARSIVDRLYDLLQTWSINRPSPMDRWLRDTATMCQNLSAQDAVLETVGAYLLDRTPKLRICLGIVD</sequence>
<comment type="caution">
    <text evidence="5">The sequence shown here is derived from an EMBL/GenBank/DDBJ whole genome shotgun (WGS) entry which is preliminary data.</text>
</comment>
<evidence type="ECO:0000256" key="2">
    <source>
        <dbReference type="ARBA" id="ARBA00049661"/>
    </source>
</evidence>
<dbReference type="InterPro" id="IPR036250">
    <property type="entry name" value="AcylCo_DH-like_C"/>
</dbReference>
<dbReference type="EMBL" id="BAAALF010000022">
    <property type="protein sequence ID" value="GAA1228732.1"/>
    <property type="molecule type" value="Genomic_DNA"/>
</dbReference>
<dbReference type="InterPro" id="IPR013107">
    <property type="entry name" value="Acyl-CoA_DH_C"/>
</dbReference>